<dbReference type="Pfam" id="PF06170">
    <property type="entry name" value="DUF983"/>
    <property type="match status" value="1"/>
</dbReference>
<evidence type="ECO:0008006" key="4">
    <source>
        <dbReference type="Google" id="ProtNLM"/>
    </source>
</evidence>
<dbReference type="EMBL" id="CP036279">
    <property type="protein sequence ID" value="QDU59877.1"/>
    <property type="molecule type" value="Genomic_DNA"/>
</dbReference>
<evidence type="ECO:0000313" key="2">
    <source>
        <dbReference type="EMBL" id="QDU59877.1"/>
    </source>
</evidence>
<evidence type="ECO:0000256" key="1">
    <source>
        <dbReference type="SAM" id="Phobius"/>
    </source>
</evidence>
<keyword evidence="1" id="KW-1133">Transmembrane helix</keyword>
<proteinExistence type="predicted"/>
<dbReference type="KEGG" id="knv:Pan216_07100"/>
<dbReference type="RefSeq" id="WP_419193212.1">
    <property type="nucleotide sequence ID" value="NZ_CP036279.1"/>
</dbReference>
<dbReference type="InterPro" id="IPR009325">
    <property type="entry name" value="DUF983"/>
</dbReference>
<reference evidence="2 3" key="1">
    <citation type="submission" date="2019-02" db="EMBL/GenBank/DDBJ databases">
        <title>Deep-cultivation of Planctomycetes and their phenomic and genomic characterization uncovers novel biology.</title>
        <authorList>
            <person name="Wiegand S."/>
            <person name="Jogler M."/>
            <person name="Boedeker C."/>
            <person name="Pinto D."/>
            <person name="Vollmers J."/>
            <person name="Rivas-Marin E."/>
            <person name="Kohn T."/>
            <person name="Peeters S.H."/>
            <person name="Heuer A."/>
            <person name="Rast P."/>
            <person name="Oberbeckmann S."/>
            <person name="Bunk B."/>
            <person name="Jeske O."/>
            <person name="Meyerdierks A."/>
            <person name="Storesund J.E."/>
            <person name="Kallscheuer N."/>
            <person name="Luecker S."/>
            <person name="Lage O.M."/>
            <person name="Pohl T."/>
            <person name="Merkel B.J."/>
            <person name="Hornburger P."/>
            <person name="Mueller R.-W."/>
            <person name="Bruemmer F."/>
            <person name="Labrenz M."/>
            <person name="Spormann A.M."/>
            <person name="Op den Camp H."/>
            <person name="Overmann J."/>
            <person name="Amann R."/>
            <person name="Jetten M.S.M."/>
            <person name="Mascher T."/>
            <person name="Medema M.H."/>
            <person name="Devos D.P."/>
            <person name="Kaster A.-K."/>
            <person name="Ovreas L."/>
            <person name="Rohde M."/>
            <person name="Galperin M.Y."/>
            <person name="Jogler C."/>
        </authorList>
    </citation>
    <scope>NUCLEOTIDE SEQUENCE [LARGE SCALE GENOMIC DNA]</scope>
    <source>
        <strain evidence="2 3">Pan216</strain>
    </source>
</reference>
<feature type="transmembrane region" description="Helical" evidence="1">
    <location>
        <begin position="121"/>
        <end position="139"/>
    </location>
</feature>
<dbReference type="AlphaFoldDB" id="A0A518AYS3"/>
<dbReference type="Proteomes" id="UP000317093">
    <property type="component" value="Chromosome"/>
</dbReference>
<gene>
    <name evidence="2" type="ORF">Pan216_07100</name>
</gene>
<feature type="transmembrane region" description="Helical" evidence="1">
    <location>
        <begin position="95"/>
        <end position="116"/>
    </location>
</feature>
<keyword evidence="1" id="KW-0472">Membrane</keyword>
<keyword evidence="3" id="KW-1185">Reference proteome</keyword>
<accession>A0A518AYS3</accession>
<keyword evidence="1" id="KW-0812">Transmembrane</keyword>
<organism evidence="2 3">
    <name type="scientific">Kolteria novifilia</name>
    <dbReference type="NCBI Taxonomy" id="2527975"/>
    <lineage>
        <taxon>Bacteria</taxon>
        <taxon>Pseudomonadati</taxon>
        <taxon>Planctomycetota</taxon>
        <taxon>Planctomycetia</taxon>
        <taxon>Kolteriales</taxon>
        <taxon>Kolteriaceae</taxon>
        <taxon>Kolteria</taxon>
    </lineage>
</organism>
<protein>
    <recommendedName>
        <fullName evidence="4">DUF983 domain-containing protein</fullName>
    </recommendedName>
</protein>
<evidence type="ECO:0000313" key="3">
    <source>
        <dbReference type="Proteomes" id="UP000317093"/>
    </source>
</evidence>
<sequence>MDSILIVLLFLVPVVVMARVMFRSPANHEHAEPGGYAEKVFDNRFATLFVNAFRLRCPVCKEGVIFKGWFHTEERCPVCDVEIVREPGYFLGAIYFNYGLTGVLEVIIYVVCYALLGIPHYTVVGGMLIFAVLFPLYFFRYSRASWLVFDQYFAPRLPPDLEESSEA</sequence>
<name>A0A518AYS3_9BACT</name>